<dbReference type="Gene3D" id="3.40.710.10">
    <property type="entry name" value="DD-peptidase/beta-lactamase superfamily"/>
    <property type="match status" value="2"/>
</dbReference>
<keyword evidence="8 11" id="KW-1133">Transmembrane helix</keyword>
<feature type="domain" description="Penicillin-binding protein dimerisation" evidence="13">
    <location>
        <begin position="59"/>
        <end position="331"/>
    </location>
</feature>
<dbReference type="GO" id="GO:0008360">
    <property type="term" value="P:regulation of cell shape"/>
    <property type="evidence" value="ECO:0007669"/>
    <property type="project" value="UniProtKB-KW"/>
</dbReference>
<evidence type="ECO:0000256" key="9">
    <source>
        <dbReference type="ARBA" id="ARBA00023136"/>
    </source>
</evidence>
<evidence type="ECO:0000256" key="1">
    <source>
        <dbReference type="ARBA" id="ARBA00004167"/>
    </source>
</evidence>
<protein>
    <submittedName>
        <fullName evidence="14">Cell division protein FtsI</fullName>
    </submittedName>
</protein>
<dbReference type="KEGG" id="ceu:A7L45_07450"/>
<dbReference type="EMBL" id="CP015756">
    <property type="protein sequence ID" value="APC39917.1"/>
    <property type="molecule type" value="Genomic_DNA"/>
</dbReference>
<keyword evidence="15" id="KW-1185">Reference proteome</keyword>
<evidence type="ECO:0000256" key="2">
    <source>
        <dbReference type="ARBA" id="ARBA00004236"/>
    </source>
</evidence>
<dbReference type="InterPro" id="IPR036138">
    <property type="entry name" value="PBP_dimer_sf"/>
</dbReference>
<organism evidence="14 15">
    <name type="scientific">Clostridium estertheticum subsp. estertheticum</name>
    <dbReference type="NCBI Taxonomy" id="1552"/>
    <lineage>
        <taxon>Bacteria</taxon>
        <taxon>Bacillati</taxon>
        <taxon>Bacillota</taxon>
        <taxon>Clostridia</taxon>
        <taxon>Eubacteriales</taxon>
        <taxon>Clostridiaceae</taxon>
        <taxon>Clostridium</taxon>
    </lineage>
</organism>
<dbReference type="Proteomes" id="UP000182569">
    <property type="component" value="Chromosome"/>
</dbReference>
<dbReference type="InterPro" id="IPR012338">
    <property type="entry name" value="Beta-lactam/transpept-like"/>
</dbReference>
<dbReference type="GO" id="GO:0005886">
    <property type="term" value="C:plasma membrane"/>
    <property type="evidence" value="ECO:0007669"/>
    <property type="project" value="UniProtKB-SubCell"/>
</dbReference>
<reference evidence="15" key="1">
    <citation type="journal article" date="2016" name="Front. Microbiol.">
        <title>Complete Genome Sequence of Clostridium estertheticum DSM 8809, a Microbe Identified in Spoiled Vacuum Packed Beef.</title>
        <authorList>
            <person name="Yu Z."/>
            <person name="Gunn L."/>
            <person name="Brennan E."/>
            <person name="Reid R."/>
            <person name="Wall P.G."/>
            <person name="Gaora O.P."/>
            <person name="Hurley D."/>
            <person name="Bolton D."/>
            <person name="Fanning S."/>
        </authorList>
    </citation>
    <scope>NUCLEOTIDE SEQUENCE [LARGE SCALE GENOMIC DNA]</scope>
    <source>
        <strain evidence="15">DSM 8809</strain>
    </source>
</reference>
<dbReference type="InterPro" id="IPR050515">
    <property type="entry name" value="Beta-lactam/transpept"/>
</dbReference>
<accession>A0A1J0GF07</accession>
<dbReference type="Pfam" id="PF00905">
    <property type="entry name" value="Transpeptidase"/>
    <property type="match status" value="2"/>
</dbReference>
<evidence type="ECO:0000256" key="5">
    <source>
        <dbReference type="ARBA" id="ARBA00022692"/>
    </source>
</evidence>
<evidence type="ECO:0000259" key="12">
    <source>
        <dbReference type="Pfam" id="PF00905"/>
    </source>
</evidence>
<evidence type="ECO:0000256" key="8">
    <source>
        <dbReference type="ARBA" id="ARBA00022989"/>
    </source>
</evidence>
<dbReference type="SUPFAM" id="SSF56601">
    <property type="entry name" value="beta-lactamase/transpeptidase-like"/>
    <property type="match status" value="1"/>
</dbReference>
<dbReference type="Gene3D" id="1.10.10.1230">
    <property type="entry name" value="Penicillin-binding protein, N-terminal non-catalytic domain, head sub-domain"/>
    <property type="match status" value="1"/>
</dbReference>
<keyword evidence="6" id="KW-0133">Cell shape</keyword>
<dbReference type="Pfam" id="PF03717">
    <property type="entry name" value="PBP_dimer"/>
    <property type="match status" value="1"/>
</dbReference>
<gene>
    <name evidence="14" type="ORF">A7L45_07450</name>
</gene>
<evidence type="ECO:0000256" key="7">
    <source>
        <dbReference type="ARBA" id="ARBA00022984"/>
    </source>
</evidence>
<feature type="domain" description="Penicillin-binding protein transpeptidase" evidence="12">
    <location>
        <begin position="735"/>
        <end position="888"/>
    </location>
</feature>
<dbReference type="Gene3D" id="3.90.1310.10">
    <property type="entry name" value="Penicillin-binding protein 2a (Domain 2)"/>
    <property type="match status" value="1"/>
</dbReference>
<dbReference type="GO" id="GO:0051301">
    <property type="term" value="P:cell division"/>
    <property type="evidence" value="ECO:0007669"/>
    <property type="project" value="UniProtKB-KW"/>
</dbReference>
<feature type="transmembrane region" description="Helical" evidence="11">
    <location>
        <begin position="12"/>
        <end position="35"/>
    </location>
</feature>
<dbReference type="GO" id="GO:0071972">
    <property type="term" value="F:peptidoglycan L,D-transpeptidase activity"/>
    <property type="evidence" value="ECO:0007669"/>
    <property type="project" value="TreeGrafter"/>
</dbReference>
<keyword evidence="9 11" id="KW-0472">Membrane</keyword>
<comment type="subcellular location">
    <subcellularLocation>
        <location evidence="2">Cell membrane</location>
    </subcellularLocation>
    <subcellularLocation>
        <location evidence="1">Membrane</location>
        <topology evidence="1">Single-pass membrane protein</topology>
    </subcellularLocation>
</comment>
<evidence type="ECO:0000313" key="14">
    <source>
        <dbReference type="EMBL" id="APC39917.1"/>
    </source>
</evidence>
<evidence type="ECO:0000256" key="11">
    <source>
        <dbReference type="SAM" id="Phobius"/>
    </source>
</evidence>
<dbReference type="GO" id="GO:0071555">
    <property type="term" value="P:cell wall organization"/>
    <property type="evidence" value="ECO:0007669"/>
    <property type="project" value="UniProtKB-KW"/>
</dbReference>
<dbReference type="AlphaFoldDB" id="A0A1J0GF07"/>
<name>A0A1J0GF07_9CLOT</name>
<dbReference type="PANTHER" id="PTHR30627:SF2">
    <property type="entry name" value="PEPTIDOGLYCAN D,D-TRANSPEPTIDASE MRDA"/>
    <property type="match status" value="1"/>
</dbReference>
<dbReference type="STRING" id="1552.A7L45_07450"/>
<keyword evidence="14" id="KW-0131">Cell cycle</keyword>
<evidence type="ECO:0000256" key="6">
    <source>
        <dbReference type="ARBA" id="ARBA00022960"/>
    </source>
</evidence>
<evidence type="ECO:0000313" key="15">
    <source>
        <dbReference type="Proteomes" id="UP000182569"/>
    </source>
</evidence>
<dbReference type="InterPro" id="IPR001460">
    <property type="entry name" value="PCN-bd_Tpept"/>
</dbReference>
<evidence type="ECO:0000256" key="10">
    <source>
        <dbReference type="ARBA" id="ARBA00023316"/>
    </source>
</evidence>
<dbReference type="GO" id="GO:0008658">
    <property type="term" value="F:penicillin binding"/>
    <property type="evidence" value="ECO:0007669"/>
    <property type="project" value="InterPro"/>
</dbReference>
<keyword evidence="10" id="KW-0961">Cell wall biogenesis/degradation</keyword>
<keyword evidence="7" id="KW-0573">Peptidoglycan synthesis</keyword>
<dbReference type="GO" id="GO:0009252">
    <property type="term" value="P:peptidoglycan biosynthetic process"/>
    <property type="evidence" value="ECO:0007669"/>
    <property type="project" value="UniProtKB-KW"/>
</dbReference>
<dbReference type="InterPro" id="IPR005311">
    <property type="entry name" value="PBP_dimer"/>
</dbReference>
<comment type="similarity">
    <text evidence="3">Belongs to the transpeptidase family.</text>
</comment>
<keyword evidence="14" id="KW-0132">Cell division</keyword>
<evidence type="ECO:0000256" key="4">
    <source>
        <dbReference type="ARBA" id="ARBA00022475"/>
    </source>
</evidence>
<dbReference type="PANTHER" id="PTHR30627">
    <property type="entry name" value="PEPTIDOGLYCAN D,D-TRANSPEPTIDASE"/>
    <property type="match status" value="1"/>
</dbReference>
<keyword evidence="4" id="KW-1003">Cell membrane</keyword>
<evidence type="ECO:0000256" key="3">
    <source>
        <dbReference type="ARBA" id="ARBA00007171"/>
    </source>
</evidence>
<proteinExistence type="inferred from homology"/>
<keyword evidence="5 11" id="KW-0812">Transmembrane</keyword>
<sequence length="914" mass="101201">MRKNEMGKKKEFNRYNILYIIMLAIFLAIGAKLYYLQIFKGDYYKAEAETVNSAKLVTVAAPRGLITDKNGIKLATEVPGYNLTYTSTTDKSKDNKQLFTTLQKVFKILDDNKEVQTDSFELKINPYRFEFTSRDAKVKQAMLLMFLKNRHFQDNILKVNFKNRKEGELSNSEKTMLNNELLKLTPEQIYNRLLADYKVKDGIESLNIKATPDVIRRYLIVKDSIKMNFYSANKSINVATNIKKDTSLIFEQSLSELQGFKVENQPMREYPYDQLASSVLGYISKINPADKAKYEAKDYDTTVDYVGTAGIEAVMESSLKGTNGEKDTNDDSVAIIKNTAHTKKAVPGKNLQLTLDANLQYATETSLNSVMKRLQIQGISGSDSMDVSNATRGAAVVLDINNGGVLSLVSLPGYNPNDFSTTQGLTEAQSQKYFNPDYEKMANADGIKDLTDYMFPIDKSIKGNTTIRMDKFDYYPKYLYNYATMSLIPSGSTFKPMTAIAGLETGVIDANSTYDDRGGYDMTGKGGSEGSKYWNSFSSDGTLGVVDVVSAISRSSNPFFMNVGQKLREKFGDDVLAKYAWMFGLGANPASTSPGTGIELNENFGQVYNTTSMKSLSASQAIYTIEEDLTNGLGGTFPQIDLYDRDGDNLIVYDGKKLSEIKVQIKNYIKDSVKNGTFSKNNYNGLFKQLIATDPKYKGKNFTDSNLQSIINDISKRAVQEGHGSLSLPHNIFNASIGQGMDSFTPLQMANYIATIANGGTRYKVHLVDNIKDSNGKLISKTKPVIMDKASMSAETRDLVMQGMNNATSAEGGADGTAKKALEGFPIPTGGKTGTAQFTKPEVQSEIGRGDYAWYVGYAPADNPKIAISVVIFDGGYGADAAKVARGIYEGYFKNDPRMKQYQNQYDIKLKKIN</sequence>
<evidence type="ECO:0000259" key="13">
    <source>
        <dbReference type="Pfam" id="PF03717"/>
    </source>
</evidence>
<feature type="domain" description="Penicillin-binding protein transpeptidase" evidence="12">
    <location>
        <begin position="393"/>
        <end position="599"/>
    </location>
</feature>
<dbReference type="SUPFAM" id="SSF56519">
    <property type="entry name" value="Penicillin binding protein dimerisation domain"/>
    <property type="match status" value="1"/>
</dbReference>